<name>A0A166GX31_DAUCS</name>
<comment type="caution">
    <text evidence="1">The sequence shown here is derived from an EMBL/GenBank/DDBJ whole genome shotgun (WGS) entry which is preliminary data.</text>
</comment>
<evidence type="ECO:0000313" key="1">
    <source>
        <dbReference type="EMBL" id="KZN09451.1"/>
    </source>
</evidence>
<organism evidence="1">
    <name type="scientific">Daucus carota subsp. sativus</name>
    <name type="common">Carrot</name>
    <dbReference type="NCBI Taxonomy" id="79200"/>
    <lineage>
        <taxon>Eukaryota</taxon>
        <taxon>Viridiplantae</taxon>
        <taxon>Streptophyta</taxon>
        <taxon>Embryophyta</taxon>
        <taxon>Tracheophyta</taxon>
        <taxon>Spermatophyta</taxon>
        <taxon>Magnoliopsida</taxon>
        <taxon>eudicotyledons</taxon>
        <taxon>Gunneridae</taxon>
        <taxon>Pentapetalae</taxon>
        <taxon>asterids</taxon>
        <taxon>campanulids</taxon>
        <taxon>Apiales</taxon>
        <taxon>Apiaceae</taxon>
        <taxon>Apioideae</taxon>
        <taxon>Scandiceae</taxon>
        <taxon>Daucinae</taxon>
        <taxon>Daucus</taxon>
        <taxon>Daucus sect. Daucus</taxon>
    </lineage>
</organism>
<accession>A0A166GX31</accession>
<gene>
    <name evidence="1" type="ORF">DCAR_002107</name>
</gene>
<sequence length="68" mass="7894">MGEMDIPFGDSRMRYYAAKIDEECAALQAKLEGSQEARFWAEWGDVDNVTYQCRRVQMPTPWVDEDEG</sequence>
<protein>
    <submittedName>
        <fullName evidence="1">Uncharacterized protein</fullName>
    </submittedName>
</protein>
<reference evidence="1" key="1">
    <citation type="journal article" date="2016" name="Nat. Genet.">
        <title>A high-quality carrot genome assembly provides new insights into carotenoid accumulation and asterid genome evolution.</title>
        <authorList>
            <person name="Iorizzo M."/>
            <person name="Ellison S."/>
            <person name="Senalik D."/>
            <person name="Zeng P."/>
            <person name="Satapoomin P."/>
            <person name="Huang J."/>
            <person name="Bowman M."/>
            <person name="Iovene M."/>
            <person name="Sanseverino W."/>
            <person name="Cavagnaro P."/>
            <person name="Yildiz M."/>
            <person name="Macko-Podgorni A."/>
            <person name="Moranska E."/>
            <person name="Grzebelus E."/>
            <person name="Grzebelus D."/>
            <person name="Ashrafi H."/>
            <person name="Zheng Z."/>
            <person name="Cheng S."/>
            <person name="Spooner D."/>
            <person name="Van Deynze A."/>
            <person name="Simon P."/>
        </authorList>
    </citation>
    <scope>NUCLEOTIDE SEQUENCE [LARGE SCALE GENOMIC DNA]</scope>
    <source>
        <tissue evidence="1">Leaf</tissue>
    </source>
</reference>
<dbReference type="EMBL" id="LNRQ01000001">
    <property type="protein sequence ID" value="KZN09451.1"/>
    <property type="molecule type" value="Genomic_DNA"/>
</dbReference>
<proteinExistence type="predicted"/>
<dbReference type="AlphaFoldDB" id="A0A166GX31"/>
<dbReference type="Gramene" id="KZN09451">
    <property type="protein sequence ID" value="KZN09451"/>
    <property type="gene ID" value="DCAR_002107"/>
</dbReference>